<comment type="caution">
    <text evidence="1">The sequence shown here is derived from an EMBL/GenBank/DDBJ whole genome shotgun (WGS) entry which is preliminary data.</text>
</comment>
<protein>
    <submittedName>
        <fullName evidence="1">Uncharacterized protein</fullName>
    </submittedName>
</protein>
<accession>A0ABR0ANB1</accession>
<gene>
    <name evidence="1" type="ORF">OUZ56_015612</name>
</gene>
<evidence type="ECO:0000313" key="1">
    <source>
        <dbReference type="EMBL" id="KAK4026611.1"/>
    </source>
</evidence>
<evidence type="ECO:0000313" key="2">
    <source>
        <dbReference type="Proteomes" id="UP001234178"/>
    </source>
</evidence>
<organism evidence="1 2">
    <name type="scientific">Daphnia magna</name>
    <dbReference type="NCBI Taxonomy" id="35525"/>
    <lineage>
        <taxon>Eukaryota</taxon>
        <taxon>Metazoa</taxon>
        <taxon>Ecdysozoa</taxon>
        <taxon>Arthropoda</taxon>
        <taxon>Crustacea</taxon>
        <taxon>Branchiopoda</taxon>
        <taxon>Diplostraca</taxon>
        <taxon>Cladocera</taxon>
        <taxon>Anomopoda</taxon>
        <taxon>Daphniidae</taxon>
        <taxon>Daphnia</taxon>
    </lineage>
</organism>
<reference evidence="1 2" key="1">
    <citation type="journal article" date="2023" name="Nucleic Acids Res.">
        <title>The hologenome of Daphnia magna reveals possible DNA methylation and microbiome-mediated evolution of the host genome.</title>
        <authorList>
            <person name="Chaturvedi A."/>
            <person name="Li X."/>
            <person name="Dhandapani V."/>
            <person name="Marshall H."/>
            <person name="Kissane S."/>
            <person name="Cuenca-Cambronero M."/>
            <person name="Asole G."/>
            <person name="Calvet F."/>
            <person name="Ruiz-Romero M."/>
            <person name="Marangio P."/>
            <person name="Guigo R."/>
            <person name="Rago D."/>
            <person name="Mirbahai L."/>
            <person name="Eastwood N."/>
            <person name="Colbourne J.K."/>
            <person name="Zhou J."/>
            <person name="Mallon E."/>
            <person name="Orsini L."/>
        </authorList>
    </citation>
    <scope>NUCLEOTIDE SEQUENCE [LARGE SCALE GENOMIC DNA]</scope>
    <source>
        <strain evidence="1">LRV0_1</strain>
    </source>
</reference>
<name>A0ABR0ANB1_9CRUS</name>
<keyword evidence="2" id="KW-1185">Reference proteome</keyword>
<proteinExistence type="predicted"/>
<dbReference type="EMBL" id="JAOYFB010000038">
    <property type="protein sequence ID" value="KAK4026611.1"/>
    <property type="molecule type" value="Genomic_DNA"/>
</dbReference>
<dbReference type="Proteomes" id="UP001234178">
    <property type="component" value="Unassembled WGS sequence"/>
</dbReference>
<sequence length="69" mass="7856">MYNQEIAVQKSPVNGFLEHKTKGLNHPQQQQVASTYWQSVWDRHQGLVCVLVPSCFVLSDTLQMAPTIE</sequence>